<sequence length="765" mass="84178">MLLFHLVFNDIDDAPQQPFDTTSALAALLLEASKAHQDATLHAFVLQNQDMPVRFATLSAADKLRMQRLAEADCVDMALVTAIPRRCPDKARDRFLTMCLHLLDAGVSDDNDDDDDEEEEGEEDREAEEEANELGKDDADLQHHLEAFGTLPHAHYILSPVVHPSCALPAQLKHALRHKPLWDLRPHLHHTSTIADDDPVRCLVVWPRQHRVRLLGFRTSLAQLKALVAGTSRDLYGYASIPAFAAAVLDMVGSDVDEPSLLCDVPDVLRLSSVLVALGDVALIRNVLAVIEMEKMHAPLRDVVVTMLRHFGWTTLQSAIQDLVQRTPTRLLELSHAAAFLVGCLELEQPYLRKMIVAAYWTLLEMLDGLSAFRTNPSIASALLQDLLRLEGYLRAPRTAASHRMYLDTRLPPGVVDHIALFLRPCALVDVVTTHHFAPMTVVASALYALRDTHVVSVQSYRARVDRAVDGALWPPVDKSKDHNPNRNRNVTTDMTAVLALALLRGSETFEALLDRCLAVCTPTNVVDSIYGLVTQCPGAVPPGATKALAACVLEAASSGIRSATTSTIAVDTATTAWQTLQALDAITQADAIVDAVDYCVAALASDHTRPQYATRIVSKWCPVVAETHELPRLRRLLALLQPTLEASVAAQRRPSPNMTKWAIPSTYFYCDCALCSAAEAFVHDPSRGVFTVPGNGCSCIHFFARLQRTKPFRDLEVGYDADKLEFFKVGAKDVRDHDDLVRALALVRDVVDGDDPAPKRLRCA</sequence>
<evidence type="ECO:0000313" key="3">
    <source>
        <dbReference type="Proteomes" id="UP000030762"/>
    </source>
</evidence>
<dbReference type="AlphaFoldDB" id="T0QI87"/>
<organism evidence="2 3">
    <name type="scientific">Saprolegnia diclina (strain VS20)</name>
    <dbReference type="NCBI Taxonomy" id="1156394"/>
    <lineage>
        <taxon>Eukaryota</taxon>
        <taxon>Sar</taxon>
        <taxon>Stramenopiles</taxon>
        <taxon>Oomycota</taxon>
        <taxon>Saprolegniomycetes</taxon>
        <taxon>Saprolegniales</taxon>
        <taxon>Saprolegniaceae</taxon>
        <taxon>Saprolegnia</taxon>
    </lineage>
</organism>
<dbReference type="RefSeq" id="XP_008612308.1">
    <property type="nucleotide sequence ID" value="XM_008614086.1"/>
</dbReference>
<name>T0QI87_SAPDV</name>
<dbReference type="InParanoid" id="T0QI87"/>
<dbReference type="eggNOG" id="ENOG502QQH0">
    <property type="taxonomic scope" value="Eukaryota"/>
</dbReference>
<gene>
    <name evidence="2" type="ORF">SDRG_08215</name>
</gene>
<protein>
    <submittedName>
        <fullName evidence="2">Uncharacterized protein</fullName>
    </submittedName>
</protein>
<dbReference type="GeneID" id="19948942"/>
<feature type="compositionally biased region" description="Acidic residues" evidence="1">
    <location>
        <begin position="107"/>
        <end position="132"/>
    </location>
</feature>
<dbReference type="VEuPathDB" id="FungiDB:SDRG_08215"/>
<keyword evidence="3" id="KW-1185">Reference proteome</keyword>
<evidence type="ECO:0000256" key="1">
    <source>
        <dbReference type="SAM" id="MobiDB-lite"/>
    </source>
</evidence>
<dbReference type="EMBL" id="JH767155">
    <property type="protein sequence ID" value="EQC34446.1"/>
    <property type="molecule type" value="Genomic_DNA"/>
</dbReference>
<evidence type="ECO:0000313" key="2">
    <source>
        <dbReference type="EMBL" id="EQC34446.1"/>
    </source>
</evidence>
<accession>T0QI87</accession>
<reference evidence="2 3" key="1">
    <citation type="submission" date="2012-04" db="EMBL/GenBank/DDBJ databases">
        <title>The Genome Sequence of Saprolegnia declina VS20.</title>
        <authorList>
            <consortium name="The Broad Institute Genome Sequencing Platform"/>
            <person name="Russ C."/>
            <person name="Nusbaum C."/>
            <person name="Tyler B."/>
            <person name="van West P."/>
            <person name="Dieguez-Uribeondo J."/>
            <person name="de Bruijn I."/>
            <person name="Tripathy S."/>
            <person name="Jiang R."/>
            <person name="Young S.K."/>
            <person name="Zeng Q."/>
            <person name="Gargeya S."/>
            <person name="Fitzgerald M."/>
            <person name="Haas B."/>
            <person name="Abouelleil A."/>
            <person name="Alvarado L."/>
            <person name="Arachchi H.M."/>
            <person name="Berlin A."/>
            <person name="Chapman S.B."/>
            <person name="Goldberg J."/>
            <person name="Griggs A."/>
            <person name="Gujja S."/>
            <person name="Hansen M."/>
            <person name="Howarth C."/>
            <person name="Imamovic A."/>
            <person name="Larimer J."/>
            <person name="McCowen C."/>
            <person name="Montmayeur A."/>
            <person name="Murphy C."/>
            <person name="Neiman D."/>
            <person name="Pearson M."/>
            <person name="Priest M."/>
            <person name="Roberts A."/>
            <person name="Saif S."/>
            <person name="Shea T."/>
            <person name="Sisk P."/>
            <person name="Sykes S."/>
            <person name="Wortman J."/>
            <person name="Nusbaum C."/>
            <person name="Birren B."/>
        </authorList>
    </citation>
    <scope>NUCLEOTIDE SEQUENCE [LARGE SCALE GENOMIC DNA]</scope>
    <source>
        <strain evidence="2 3">VS20</strain>
    </source>
</reference>
<proteinExistence type="predicted"/>
<dbReference type="Proteomes" id="UP000030762">
    <property type="component" value="Unassembled WGS sequence"/>
</dbReference>
<feature type="region of interest" description="Disordered" evidence="1">
    <location>
        <begin position="107"/>
        <end position="135"/>
    </location>
</feature>